<evidence type="ECO:0000256" key="1">
    <source>
        <dbReference type="SAM" id="Phobius"/>
    </source>
</evidence>
<keyword evidence="1" id="KW-0812">Transmembrane</keyword>
<dbReference type="Proteomes" id="UP000653472">
    <property type="component" value="Unassembled WGS sequence"/>
</dbReference>
<dbReference type="RefSeq" id="WP_168147365.1">
    <property type="nucleotide sequence ID" value="NZ_JAAVXB010000003.1"/>
</dbReference>
<comment type="caution">
    <text evidence="2">The sequence shown here is derived from an EMBL/GenBank/DDBJ whole genome shotgun (WGS) entry which is preliminary data.</text>
</comment>
<gene>
    <name evidence="2" type="ORF">G7Y82_07280</name>
</gene>
<keyword evidence="3" id="KW-1185">Reference proteome</keyword>
<protein>
    <submittedName>
        <fullName evidence="2">Uncharacterized protein</fullName>
    </submittedName>
</protein>
<evidence type="ECO:0000313" key="3">
    <source>
        <dbReference type="Proteomes" id="UP000653472"/>
    </source>
</evidence>
<feature type="transmembrane region" description="Helical" evidence="1">
    <location>
        <begin position="26"/>
        <end position="45"/>
    </location>
</feature>
<sequence>MSTTGLIMTSSSSAAPGQQYSIRKMMWGLIVAITIFVFFPFSMLIASDCYFSRSVFYVLTSVFFICFIASAWFCFKKFWRDELILSSRKGPRRVGPVEQTVIVLLFSGGLSAYAWLAVYSTSLLALFVTARQPTHFTAEITAVGGPKGGKGCGADEYSFYNRPIARRSYFCGYNKLYPGARSGDQVSIVEDVGVLGVRFIGVKRDHSTMTGRSAVSEKPSRRSGGSLR</sequence>
<organism evidence="2 3">
    <name type="scientific">Solimonas marina</name>
    <dbReference type="NCBI Taxonomy" id="2714601"/>
    <lineage>
        <taxon>Bacteria</taxon>
        <taxon>Pseudomonadati</taxon>
        <taxon>Pseudomonadota</taxon>
        <taxon>Gammaproteobacteria</taxon>
        <taxon>Nevskiales</taxon>
        <taxon>Nevskiaceae</taxon>
        <taxon>Solimonas</taxon>
    </lineage>
</organism>
<evidence type="ECO:0000313" key="2">
    <source>
        <dbReference type="EMBL" id="NKF22115.1"/>
    </source>
</evidence>
<name>A0A970B5Z8_9GAMM</name>
<keyword evidence="1" id="KW-1133">Transmembrane helix</keyword>
<reference evidence="2" key="1">
    <citation type="submission" date="2020-03" db="EMBL/GenBank/DDBJ databases">
        <title>Solimonas marina sp. nov., isolated from deep seawater of the Pacific Ocean.</title>
        <authorList>
            <person name="Liu X."/>
            <person name="Lai Q."/>
            <person name="Sun F."/>
            <person name="Gai Y."/>
            <person name="Li G."/>
            <person name="Shao Z."/>
        </authorList>
    </citation>
    <scope>NUCLEOTIDE SEQUENCE</scope>
    <source>
        <strain evidence="2">C16B3</strain>
    </source>
</reference>
<feature type="transmembrane region" description="Helical" evidence="1">
    <location>
        <begin position="100"/>
        <end position="128"/>
    </location>
</feature>
<proteinExistence type="predicted"/>
<feature type="transmembrane region" description="Helical" evidence="1">
    <location>
        <begin position="57"/>
        <end position="79"/>
    </location>
</feature>
<accession>A0A970B5Z8</accession>
<dbReference type="EMBL" id="JAAVXB010000003">
    <property type="protein sequence ID" value="NKF22115.1"/>
    <property type="molecule type" value="Genomic_DNA"/>
</dbReference>
<dbReference type="AlphaFoldDB" id="A0A970B5Z8"/>
<keyword evidence="1" id="KW-0472">Membrane</keyword>